<dbReference type="RefSeq" id="WP_008659502.1">
    <property type="nucleotide sequence ID" value="NZ_CABKOU010000002.1"/>
</dbReference>
<dbReference type="Pfam" id="PF15587">
    <property type="entry name" value="Imm9"/>
    <property type="match status" value="1"/>
</dbReference>
<evidence type="ECO:0000313" key="1">
    <source>
        <dbReference type="EMBL" id="KAA4740096.1"/>
    </source>
</evidence>
<organism evidence="1 2">
    <name type="scientific">Bacteroides fragilis</name>
    <dbReference type="NCBI Taxonomy" id="817"/>
    <lineage>
        <taxon>Bacteria</taxon>
        <taxon>Pseudomonadati</taxon>
        <taxon>Bacteroidota</taxon>
        <taxon>Bacteroidia</taxon>
        <taxon>Bacteroidales</taxon>
        <taxon>Bacteroidaceae</taxon>
        <taxon>Bacteroides</taxon>
    </lineage>
</organism>
<dbReference type="AlphaFoldDB" id="A0A5M5PBF7"/>
<dbReference type="InterPro" id="IPR028963">
    <property type="entry name" value="Imm9"/>
</dbReference>
<protein>
    <submittedName>
        <fullName evidence="1">Uncharacterized protein</fullName>
    </submittedName>
</protein>
<dbReference type="Proteomes" id="UP000479773">
    <property type="component" value="Unassembled WGS sequence"/>
</dbReference>
<name>A0A5M5PBF7_BACFG</name>
<comment type="caution">
    <text evidence="1">The sequence shown here is derived from an EMBL/GenBank/DDBJ whole genome shotgun (WGS) entry which is preliminary data.</text>
</comment>
<proteinExistence type="predicted"/>
<evidence type="ECO:0000313" key="2">
    <source>
        <dbReference type="Proteomes" id="UP000479773"/>
    </source>
</evidence>
<accession>A0A5M5PBF7</accession>
<dbReference type="EMBL" id="VWEQ01000209">
    <property type="protein sequence ID" value="KAA4740096.1"/>
    <property type="molecule type" value="Genomic_DNA"/>
</dbReference>
<reference evidence="1 2" key="1">
    <citation type="journal article" date="2019" name="Nat. Med.">
        <title>A library of human gut bacterial isolates paired with longitudinal multiomics data enables mechanistic microbiome research.</title>
        <authorList>
            <person name="Poyet M."/>
            <person name="Groussin M."/>
            <person name="Gibbons S.M."/>
            <person name="Avila-Pacheco J."/>
            <person name="Jiang X."/>
            <person name="Kearney S.M."/>
            <person name="Perrotta A.R."/>
            <person name="Berdy B."/>
            <person name="Zhao S."/>
            <person name="Lieberman T.D."/>
            <person name="Swanson P.K."/>
            <person name="Smith M."/>
            <person name="Roesemann S."/>
            <person name="Alexander J.E."/>
            <person name="Rich S.A."/>
            <person name="Livny J."/>
            <person name="Vlamakis H."/>
            <person name="Clish C."/>
            <person name="Bullock K."/>
            <person name="Deik A."/>
            <person name="Scott J."/>
            <person name="Pierce K.A."/>
            <person name="Xavier R.J."/>
            <person name="Alm E.J."/>
        </authorList>
    </citation>
    <scope>NUCLEOTIDE SEQUENCE [LARGE SCALE GENOMIC DNA]</scope>
    <source>
        <strain evidence="1 2">BIOML-A106</strain>
    </source>
</reference>
<sequence>MNIVAKIRVLISSEIPQLNEIVDLRRLYFELNQHIAILASHINLHDLGEWKLLVSINYRNTDKIGIFKRLKRFSSDKEYEISISIPIPDKRKAIYGIAQVDTSFYSQITESLFYSLEPAYDKYLDLNTYMKDSAKSSILFILKQGFKCNGIKIQFKA</sequence>
<gene>
    <name evidence="1" type="ORF">F3B44_26220</name>
</gene>